<evidence type="ECO:0000256" key="8">
    <source>
        <dbReference type="SAM" id="Phobius"/>
    </source>
</evidence>
<reference evidence="10 11" key="1">
    <citation type="journal article" date="2018" name="Nat. Biotechnol.">
        <title>A standardized bacterial taxonomy based on genome phylogeny substantially revises the tree of life.</title>
        <authorList>
            <person name="Parks D.H."/>
            <person name="Chuvochina M."/>
            <person name="Waite D.W."/>
            <person name="Rinke C."/>
            <person name="Skarshewski A."/>
            <person name="Chaumeil P.A."/>
            <person name="Hugenholtz P."/>
        </authorList>
    </citation>
    <scope>NUCLEOTIDE SEQUENCE [LARGE SCALE GENOMIC DNA]</scope>
    <source>
        <strain evidence="10">UBA9375</strain>
    </source>
</reference>
<evidence type="ECO:0000256" key="2">
    <source>
        <dbReference type="ARBA" id="ARBA00022676"/>
    </source>
</evidence>
<keyword evidence="1" id="KW-1003">Cell membrane</keyword>
<dbReference type="EMBL" id="DQAY01000068">
    <property type="protein sequence ID" value="HCO23699.1"/>
    <property type="molecule type" value="Genomic_DNA"/>
</dbReference>
<dbReference type="InterPro" id="IPR029044">
    <property type="entry name" value="Nucleotide-diphossugar_trans"/>
</dbReference>
<accession>A0A3D3R4M2</accession>
<dbReference type="CDD" id="cd04187">
    <property type="entry name" value="DPM1_like_bac"/>
    <property type="match status" value="1"/>
</dbReference>
<dbReference type="Proteomes" id="UP000263642">
    <property type="component" value="Unassembled WGS sequence"/>
</dbReference>
<evidence type="ECO:0000313" key="11">
    <source>
        <dbReference type="Proteomes" id="UP000263642"/>
    </source>
</evidence>
<feature type="transmembrane region" description="Helical" evidence="8">
    <location>
        <begin position="269"/>
        <end position="294"/>
    </location>
</feature>
<keyword evidence="5" id="KW-0448">Lipopolysaccharide biosynthesis</keyword>
<evidence type="ECO:0000256" key="6">
    <source>
        <dbReference type="ARBA" id="ARBA00022989"/>
    </source>
</evidence>
<keyword evidence="6 8" id="KW-1133">Transmembrane helix</keyword>
<feature type="transmembrane region" description="Helical" evidence="8">
    <location>
        <begin position="233"/>
        <end position="257"/>
    </location>
</feature>
<dbReference type="Gene3D" id="3.90.550.10">
    <property type="entry name" value="Spore Coat Polysaccharide Biosynthesis Protein SpsA, Chain A"/>
    <property type="match status" value="1"/>
</dbReference>
<dbReference type="SUPFAM" id="SSF53448">
    <property type="entry name" value="Nucleotide-diphospho-sugar transferases"/>
    <property type="match status" value="1"/>
</dbReference>
<evidence type="ECO:0000256" key="1">
    <source>
        <dbReference type="ARBA" id="ARBA00022475"/>
    </source>
</evidence>
<dbReference type="PANTHER" id="PTHR48090:SF3">
    <property type="entry name" value="UNDECAPRENYL-PHOSPHATE 4-DEOXY-4-FORMAMIDO-L-ARABINOSE TRANSFERASE"/>
    <property type="match status" value="1"/>
</dbReference>
<feature type="domain" description="Glycosyltransferase 2-like" evidence="9">
    <location>
        <begin position="13"/>
        <end position="174"/>
    </location>
</feature>
<name>A0A3D3R4M2_9PLAN</name>
<dbReference type="InterPro" id="IPR050256">
    <property type="entry name" value="Glycosyltransferase_2"/>
</dbReference>
<proteinExistence type="predicted"/>
<dbReference type="GO" id="GO:0005886">
    <property type="term" value="C:plasma membrane"/>
    <property type="evidence" value="ECO:0007669"/>
    <property type="project" value="TreeGrafter"/>
</dbReference>
<evidence type="ECO:0000256" key="3">
    <source>
        <dbReference type="ARBA" id="ARBA00022679"/>
    </source>
</evidence>
<dbReference type="PANTHER" id="PTHR48090">
    <property type="entry name" value="UNDECAPRENYL-PHOSPHATE 4-DEOXY-4-FORMAMIDO-L-ARABINOSE TRANSFERASE-RELATED"/>
    <property type="match status" value="1"/>
</dbReference>
<evidence type="ECO:0000256" key="4">
    <source>
        <dbReference type="ARBA" id="ARBA00022692"/>
    </source>
</evidence>
<sequence>MCSSASKQVPYISVVTPVYGASGNLEELHQRLIDALSKITDSFEIIMVNDSSPDNSWEIIHNLAEKDCRLKGINLSRNFGQHHAITAGLDFAKSDWVVVMDCDLQDQPEELHKLYKKAIEGYDVVVGLRQQRQDTYFKKLWSKIFFRTFAYFTNSKVDHRIGNFGIYSQKVIQSITRLKEQNRSFGLFAIWVGFRRIEIPVEHAKRPYGKSSYSFNRMFSLALSTIVAHSNKLLVMFVNLGFLIASISFMVVIWLVFRYLIWGISVIGWTSLIASIYLTTGLIISVIGMLGVYVGKIFDEVKRRPLYIIDSTTFEMGPYDD</sequence>
<dbReference type="GO" id="GO:0016757">
    <property type="term" value="F:glycosyltransferase activity"/>
    <property type="evidence" value="ECO:0007669"/>
    <property type="project" value="UniProtKB-KW"/>
</dbReference>
<keyword evidence="3 10" id="KW-0808">Transferase</keyword>
<evidence type="ECO:0000313" key="10">
    <source>
        <dbReference type="EMBL" id="HCO23699.1"/>
    </source>
</evidence>
<dbReference type="GO" id="GO:0009103">
    <property type="term" value="P:lipopolysaccharide biosynthetic process"/>
    <property type="evidence" value="ECO:0007669"/>
    <property type="project" value="UniProtKB-KW"/>
</dbReference>
<dbReference type="InterPro" id="IPR001173">
    <property type="entry name" value="Glyco_trans_2-like"/>
</dbReference>
<evidence type="ECO:0000256" key="5">
    <source>
        <dbReference type="ARBA" id="ARBA00022985"/>
    </source>
</evidence>
<evidence type="ECO:0000256" key="7">
    <source>
        <dbReference type="ARBA" id="ARBA00023136"/>
    </source>
</evidence>
<protein>
    <submittedName>
        <fullName evidence="10">Glycosyltransferase</fullName>
    </submittedName>
</protein>
<keyword evidence="7 8" id="KW-0472">Membrane</keyword>
<evidence type="ECO:0000259" key="9">
    <source>
        <dbReference type="Pfam" id="PF00535"/>
    </source>
</evidence>
<dbReference type="Pfam" id="PF00535">
    <property type="entry name" value="Glycos_transf_2"/>
    <property type="match status" value="1"/>
</dbReference>
<gene>
    <name evidence="10" type="ORF">DIT97_11810</name>
</gene>
<keyword evidence="4 8" id="KW-0812">Transmembrane</keyword>
<keyword evidence="2" id="KW-0328">Glycosyltransferase</keyword>
<comment type="caution">
    <text evidence="10">The sequence shown here is derived from an EMBL/GenBank/DDBJ whole genome shotgun (WGS) entry which is preliminary data.</text>
</comment>
<dbReference type="AlphaFoldDB" id="A0A3D3R4M2"/>
<organism evidence="10 11">
    <name type="scientific">Gimesia maris</name>
    <dbReference type="NCBI Taxonomy" id="122"/>
    <lineage>
        <taxon>Bacteria</taxon>
        <taxon>Pseudomonadati</taxon>
        <taxon>Planctomycetota</taxon>
        <taxon>Planctomycetia</taxon>
        <taxon>Planctomycetales</taxon>
        <taxon>Planctomycetaceae</taxon>
        <taxon>Gimesia</taxon>
    </lineage>
</organism>